<dbReference type="Proteomes" id="UP000094197">
    <property type="component" value="Chromosome 1"/>
</dbReference>
<dbReference type="OrthoDB" id="346024at2"/>
<dbReference type="EMBL" id="CP015217">
    <property type="protein sequence ID" value="AOP34325.1"/>
    <property type="molecule type" value="Genomic_DNA"/>
</dbReference>
<evidence type="ECO:0000313" key="5">
    <source>
        <dbReference type="Proteomes" id="UP000094197"/>
    </source>
</evidence>
<keyword evidence="3" id="KW-0663">Pyridoxal phosphate</keyword>
<name>A0A1D7UXN7_9LEPT</name>
<comment type="similarity">
    <text evidence="2">Belongs to the ACC deaminase/D-cysteine desulfhydrase family.</text>
</comment>
<dbReference type="InterPro" id="IPR027278">
    <property type="entry name" value="ACCD_DCysDesulf"/>
</dbReference>
<comment type="cofactor">
    <cofactor evidence="1">
        <name>pyridoxal 5'-phosphate</name>
        <dbReference type="ChEBI" id="CHEBI:597326"/>
    </cofactor>
</comment>
<evidence type="ECO:0000256" key="2">
    <source>
        <dbReference type="ARBA" id="ARBA00008639"/>
    </source>
</evidence>
<sequence length="304" mass="35387">MYYFQNQLSFQFSSPPIQRIWRMGNAELFIARDDRLALGVGTKFRKFFGIHSTLEKNKIKNVILQGELHSNALSAFAFLFRNFGYRIETIAYARNRERTTANSLFVKRNSHSLEVCNSRTEWKEKVGTIHPKKEGIYLVPEYGFSSEASNSLDILWEGISFSQFDFLVLDIGSGLTWLSANRFFQNSIPILGISVGLPKRKMISWLEEKKESLEHTEYKIAEERILEFRNFQGFGSKDISILEYCKKFYSEYQIPVEPIYSGKSLFEIQRRCESGELKGKVLYLHQGGLWNFLDLFLPSKRKAE</sequence>
<dbReference type="GO" id="GO:0019148">
    <property type="term" value="F:D-cysteine desulfhydrase activity"/>
    <property type="evidence" value="ECO:0007669"/>
    <property type="project" value="TreeGrafter"/>
</dbReference>
<gene>
    <name evidence="4" type="ORF">A0128_10975</name>
</gene>
<dbReference type="KEGG" id="laj:A0128_10975"/>
<dbReference type="AlphaFoldDB" id="A0A1D7UXN7"/>
<protein>
    <submittedName>
        <fullName evidence="4">1-aminocyclopropane-1-carboxylate deaminase</fullName>
    </submittedName>
</protein>
<proteinExistence type="inferred from homology"/>
<evidence type="ECO:0000256" key="3">
    <source>
        <dbReference type="ARBA" id="ARBA00022898"/>
    </source>
</evidence>
<evidence type="ECO:0000256" key="1">
    <source>
        <dbReference type="ARBA" id="ARBA00001933"/>
    </source>
</evidence>
<dbReference type="SUPFAM" id="SSF53686">
    <property type="entry name" value="Tryptophan synthase beta subunit-like PLP-dependent enzymes"/>
    <property type="match status" value="1"/>
</dbReference>
<dbReference type="PANTHER" id="PTHR43780">
    <property type="entry name" value="1-AMINOCYCLOPROPANE-1-CARBOXYLATE DEAMINASE-RELATED"/>
    <property type="match status" value="1"/>
</dbReference>
<keyword evidence="5" id="KW-1185">Reference proteome</keyword>
<organism evidence="4 5">
    <name type="scientific">Leptospira tipperaryensis</name>
    <dbReference type="NCBI Taxonomy" id="2564040"/>
    <lineage>
        <taxon>Bacteria</taxon>
        <taxon>Pseudomonadati</taxon>
        <taxon>Spirochaetota</taxon>
        <taxon>Spirochaetia</taxon>
        <taxon>Leptospirales</taxon>
        <taxon>Leptospiraceae</taxon>
        <taxon>Leptospira</taxon>
    </lineage>
</organism>
<dbReference type="Gene3D" id="3.40.50.1100">
    <property type="match status" value="2"/>
</dbReference>
<evidence type="ECO:0000313" key="4">
    <source>
        <dbReference type="EMBL" id="AOP34325.1"/>
    </source>
</evidence>
<reference evidence="4 5" key="1">
    <citation type="submission" date="2016-04" db="EMBL/GenBank/DDBJ databases">
        <title>Complete genome seqeunce of Leptospira alstonii serovar Room22.</title>
        <authorList>
            <person name="Nally J.E."/>
            <person name="Bayles D.O."/>
            <person name="Hurley D."/>
            <person name="Fanning S."/>
            <person name="McMahon B.J."/>
            <person name="Arent Z."/>
        </authorList>
    </citation>
    <scope>NUCLEOTIDE SEQUENCE [LARGE SCALE GENOMIC DNA]</scope>
    <source>
        <strain evidence="4 5">GWTS #1</strain>
    </source>
</reference>
<dbReference type="PANTHER" id="PTHR43780:SF2">
    <property type="entry name" value="1-AMINOCYCLOPROPANE-1-CARBOXYLATE DEAMINASE-RELATED"/>
    <property type="match status" value="1"/>
</dbReference>
<dbReference type="InterPro" id="IPR036052">
    <property type="entry name" value="TrpB-like_PALP_sf"/>
</dbReference>
<accession>A0A1D7UXN7</accession>
<dbReference type="PIRSF" id="PIRSF006278">
    <property type="entry name" value="ACCD_DCysDesulf"/>
    <property type="match status" value="1"/>
</dbReference>